<dbReference type="PIRSF" id="PIRSF006648">
    <property type="entry name" value="DrrB"/>
    <property type="match status" value="1"/>
</dbReference>
<gene>
    <name evidence="8" type="ORF">CSW57_20220</name>
</gene>
<dbReference type="Pfam" id="PF01061">
    <property type="entry name" value="ABC2_membrane"/>
    <property type="match status" value="1"/>
</dbReference>
<feature type="transmembrane region" description="Helical" evidence="6">
    <location>
        <begin position="112"/>
        <end position="131"/>
    </location>
</feature>
<sequence>MTTSIVRDSSIVLTRELRPTVRDPFTVIFSLVQPLILLALFGPLLKDVPGAGDSGNVWNWFIPGVLAMIAIFGTSMTGSNLMDEIHSGSHERMLVTPLSRSSLLIGRALKEMVPLAAQAVIILLVGLPLGFDINLGGAAIGILILGVFGVGLGALSYTLALAVREQDWVFWTVQQTLMFPMLILSGTMLPLDDAPGWMKVLVNINPLHYVVEAERALFVGDFDTKTVLSGVVAALIVAVGGIAAGVRAISAASRS</sequence>
<dbReference type="PANTHER" id="PTHR43229:SF2">
    <property type="entry name" value="NODULATION PROTEIN J"/>
    <property type="match status" value="1"/>
</dbReference>
<keyword evidence="3 6" id="KW-1133">Transmembrane helix</keyword>
<dbReference type="EMBL" id="PEBD01000010">
    <property type="protein sequence ID" value="PHV65986.1"/>
    <property type="molecule type" value="Genomic_DNA"/>
</dbReference>
<dbReference type="PANTHER" id="PTHR43229">
    <property type="entry name" value="NODULATION PROTEIN J"/>
    <property type="match status" value="1"/>
</dbReference>
<keyword evidence="6" id="KW-0813">Transport</keyword>
<dbReference type="RefSeq" id="WP_099384270.1">
    <property type="nucleotide sequence ID" value="NZ_PEBD01000010.1"/>
</dbReference>
<feature type="transmembrane region" description="Helical" evidence="6">
    <location>
        <begin position="57"/>
        <end position="76"/>
    </location>
</feature>
<dbReference type="PROSITE" id="PS51012">
    <property type="entry name" value="ABC_TM2"/>
    <property type="match status" value="1"/>
</dbReference>
<keyword evidence="4 6" id="KW-0472">Membrane</keyword>
<dbReference type="Proteomes" id="UP000225108">
    <property type="component" value="Unassembled WGS sequence"/>
</dbReference>
<dbReference type="InterPro" id="IPR047817">
    <property type="entry name" value="ABC2_TM_bact-type"/>
</dbReference>
<evidence type="ECO:0000259" key="7">
    <source>
        <dbReference type="PROSITE" id="PS51012"/>
    </source>
</evidence>
<comment type="caution">
    <text evidence="8">The sequence shown here is derived from an EMBL/GenBank/DDBJ whole genome shotgun (WGS) entry which is preliminary data.</text>
</comment>
<feature type="transmembrane region" description="Helical" evidence="6">
    <location>
        <begin position="168"/>
        <end position="189"/>
    </location>
</feature>
<evidence type="ECO:0000313" key="8">
    <source>
        <dbReference type="EMBL" id="PHV65986.1"/>
    </source>
</evidence>
<evidence type="ECO:0000256" key="3">
    <source>
        <dbReference type="ARBA" id="ARBA00022989"/>
    </source>
</evidence>
<feature type="transmembrane region" description="Helical" evidence="6">
    <location>
        <begin position="137"/>
        <end position="161"/>
    </location>
</feature>
<evidence type="ECO:0000256" key="6">
    <source>
        <dbReference type="RuleBase" id="RU361157"/>
    </source>
</evidence>
<dbReference type="InterPro" id="IPR000412">
    <property type="entry name" value="ABC_2_transport"/>
</dbReference>
<feature type="transmembrane region" description="Helical" evidence="6">
    <location>
        <begin position="25"/>
        <end position="45"/>
    </location>
</feature>
<evidence type="ECO:0000256" key="5">
    <source>
        <dbReference type="ARBA" id="ARBA00023251"/>
    </source>
</evidence>
<dbReference type="PRINTS" id="PR00164">
    <property type="entry name" value="ABC2TRNSPORT"/>
</dbReference>
<keyword evidence="2 6" id="KW-0812">Transmembrane</keyword>
<accession>A0A2G3PJS8</accession>
<evidence type="ECO:0000256" key="2">
    <source>
        <dbReference type="ARBA" id="ARBA00022692"/>
    </source>
</evidence>
<evidence type="ECO:0000313" key="9">
    <source>
        <dbReference type="Proteomes" id="UP000225108"/>
    </source>
</evidence>
<evidence type="ECO:0000256" key="1">
    <source>
        <dbReference type="ARBA" id="ARBA00004141"/>
    </source>
</evidence>
<protein>
    <recommendedName>
        <fullName evidence="6">Transport permease protein</fullName>
    </recommendedName>
</protein>
<dbReference type="InterPro" id="IPR051784">
    <property type="entry name" value="Nod_factor_ABC_transporter"/>
</dbReference>
<dbReference type="GO" id="GO:0043190">
    <property type="term" value="C:ATP-binding cassette (ABC) transporter complex"/>
    <property type="evidence" value="ECO:0007669"/>
    <property type="project" value="InterPro"/>
</dbReference>
<keyword evidence="5" id="KW-0046">Antibiotic resistance</keyword>
<comment type="subcellular location">
    <subcellularLocation>
        <location evidence="6">Cell membrane</location>
        <topology evidence="6">Multi-pass membrane protein</topology>
    </subcellularLocation>
    <subcellularLocation>
        <location evidence="1">Membrane</location>
        <topology evidence="1">Multi-pass membrane protein</topology>
    </subcellularLocation>
</comment>
<keyword evidence="6" id="KW-1003">Cell membrane</keyword>
<organism evidence="8 9">
    <name type="scientific">Williamsia marianensis</name>
    <dbReference type="NCBI Taxonomy" id="85044"/>
    <lineage>
        <taxon>Bacteria</taxon>
        <taxon>Bacillati</taxon>
        <taxon>Actinomycetota</taxon>
        <taxon>Actinomycetes</taxon>
        <taxon>Mycobacteriales</taxon>
        <taxon>Nocardiaceae</taxon>
        <taxon>Williamsia</taxon>
    </lineage>
</organism>
<comment type="similarity">
    <text evidence="6">Belongs to the ABC-2 integral membrane protein family.</text>
</comment>
<dbReference type="InterPro" id="IPR013525">
    <property type="entry name" value="ABC2_TM"/>
</dbReference>
<name>A0A2G3PJS8_WILMA</name>
<proteinExistence type="inferred from homology"/>
<reference evidence="8 9" key="1">
    <citation type="submission" date="2017-10" db="EMBL/GenBank/DDBJ databases">
        <title>The draft genome sequence of Williamsia sp. BULT 1.1 isolated from the semi-arid grassland soils from South Africa.</title>
        <authorList>
            <person name="Kabwe M.H."/>
            <person name="Govender N."/>
            <person name="Mutseka Lunga P."/>
            <person name="Vikram S."/>
            <person name="Makhalanyane T.P."/>
        </authorList>
    </citation>
    <scope>NUCLEOTIDE SEQUENCE [LARGE SCALE GENOMIC DNA]</scope>
    <source>
        <strain evidence="8 9">BULT 1.1</strain>
    </source>
</reference>
<feature type="transmembrane region" description="Helical" evidence="6">
    <location>
        <begin position="227"/>
        <end position="249"/>
    </location>
</feature>
<feature type="domain" description="ABC transmembrane type-2" evidence="7">
    <location>
        <begin position="25"/>
        <end position="252"/>
    </location>
</feature>
<dbReference type="GO" id="GO:0046677">
    <property type="term" value="P:response to antibiotic"/>
    <property type="evidence" value="ECO:0007669"/>
    <property type="project" value="UniProtKB-KW"/>
</dbReference>
<dbReference type="AlphaFoldDB" id="A0A2G3PJS8"/>
<evidence type="ECO:0000256" key="4">
    <source>
        <dbReference type="ARBA" id="ARBA00023136"/>
    </source>
</evidence>
<dbReference type="GO" id="GO:0140359">
    <property type="term" value="F:ABC-type transporter activity"/>
    <property type="evidence" value="ECO:0007669"/>
    <property type="project" value="InterPro"/>
</dbReference>